<dbReference type="GO" id="GO:0000146">
    <property type="term" value="F:microfilament motor activity"/>
    <property type="evidence" value="ECO:0007669"/>
    <property type="project" value="TreeGrafter"/>
</dbReference>
<dbReference type="Gene3D" id="1.20.5.190">
    <property type="match status" value="1"/>
</dbReference>
<feature type="binding site" evidence="8">
    <location>
        <begin position="181"/>
        <end position="188"/>
    </location>
    <ligand>
        <name>ATP</name>
        <dbReference type="ChEBI" id="CHEBI:30616"/>
    </ligand>
</feature>
<dbReference type="Gene3D" id="3.40.850.10">
    <property type="entry name" value="Kinesin motor domain"/>
    <property type="match status" value="1"/>
</dbReference>
<dbReference type="GO" id="GO:0005737">
    <property type="term" value="C:cytoplasm"/>
    <property type="evidence" value="ECO:0007669"/>
    <property type="project" value="TreeGrafter"/>
</dbReference>
<dbReference type="SUPFAM" id="SSF52540">
    <property type="entry name" value="P-loop containing nucleoside triphosphate hydrolases"/>
    <property type="match status" value="1"/>
</dbReference>
<dbReference type="CDD" id="cd15480">
    <property type="entry name" value="fMyo2p_CBD"/>
    <property type="match status" value="1"/>
</dbReference>
<evidence type="ECO:0000256" key="6">
    <source>
        <dbReference type="ARBA" id="ARBA00023175"/>
    </source>
</evidence>
<dbReference type="Gene3D" id="1.10.287.1490">
    <property type="match status" value="1"/>
</dbReference>
<dbReference type="InterPro" id="IPR027417">
    <property type="entry name" value="P-loop_NTPase"/>
</dbReference>
<dbReference type="InterPro" id="IPR001609">
    <property type="entry name" value="Myosin_head_motor_dom-like"/>
</dbReference>
<dbReference type="Pfam" id="PF00063">
    <property type="entry name" value="Myosin_head"/>
    <property type="match status" value="1"/>
</dbReference>
<dbReference type="GO" id="GO:0016020">
    <property type="term" value="C:membrane"/>
    <property type="evidence" value="ECO:0007669"/>
    <property type="project" value="TreeGrafter"/>
</dbReference>
<evidence type="ECO:0000256" key="10">
    <source>
        <dbReference type="SAM" id="MobiDB-lite"/>
    </source>
</evidence>
<dbReference type="InterPro" id="IPR000048">
    <property type="entry name" value="IQ_motif_EF-hand-BS"/>
</dbReference>
<feature type="region of interest" description="Disordered" evidence="10">
    <location>
        <begin position="69"/>
        <end position="91"/>
    </location>
</feature>
<evidence type="ECO:0000256" key="1">
    <source>
        <dbReference type="ARBA" id="ARBA00008314"/>
    </source>
</evidence>
<dbReference type="PANTHER" id="PTHR13140:SF706">
    <property type="entry name" value="DILUTE CLASS UNCONVENTIONAL MYOSIN, ISOFORM C"/>
    <property type="match status" value="1"/>
</dbReference>
<dbReference type="GO" id="GO:0051015">
    <property type="term" value="F:actin filament binding"/>
    <property type="evidence" value="ECO:0007669"/>
    <property type="project" value="TreeGrafter"/>
</dbReference>
<dbReference type="Pfam" id="PF01843">
    <property type="entry name" value="DIL"/>
    <property type="match status" value="1"/>
</dbReference>
<dbReference type="OrthoDB" id="6108017at2759"/>
<feature type="domain" description="Dilute" evidence="11">
    <location>
        <begin position="1268"/>
        <end position="1551"/>
    </location>
</feature>
<keyword evidence="6 8" id="KW-0505">Motor protein</keyword>
<dbReference type="GO" id="GO:0005524">
    <property type="term" value="F:ATP binding"/>
    <property type="evidence" value="ECO:0007669"/>
    <property type="project" value="UniProtKB-UniRule"/>
</dbReference>
<feature type="region of interest" description="Disordered" evidence="10">
    <location>
        <begin position="1117"/>
        <end position="1149"/>
    </location>
</feature>
<proteinExistence type="inferred from homology"/>
<dbReference type="EMBL" id="LK023325">
    <property type="protein sequence ID" value="CDS08548.1"/>
    <property type="molecule type" value="Genomic_DNA"/>
</dbReference>
<dbReference type="SUPFAM" id="SSF50084">
    <property type="entry name" value="Myosin S1 fragment, N-terminal domain"/>
    <property type="match status" value="1"/>
</dbReference>
<evidence type="ECO:0000256" key="3">
    <source>
        <dbReference type="ARBA" id="ARBA00022840"/>
    </source>
</evidence>
<dbReference type="GO" id="GO:0007015">
    <property type="term" value="P:actin filament organization"/>
    <property type="evidence" value="ECO:0007669"/>
    <property type="project" value="TreeGrafter"/>
</dbReference>
<dbReference type="Gene3D" id="1.20.120.720">
    <property type="entry name" value="Myosin VI head, motor domain, U50 subdomain"/>
    <property type="match status" value="1"/>
</dbReference>
<evidence type="ECO:0000259" key="12">
    <source>
        <dbReference type="PROSITE" id="PS51456"/>
    </source>
</evidence>
<evidence type="ECO:0000256" key="9">
    <source>
        <dbReference type="SAM" id="Coils"/>
    </source>
</evidence>
<name>A0A077WN57_9FUNG</name>
<dbReference type="PROSITE" id="PS50096">
    <property type="entry name" value="IQ"/>
    <property type="match status" value="2"/>
</dbReference>
<dbReference type="InterPro" id="IPR002710">
    <property type="entry name" value="Dilute_dom"/>
</dbReference>
<protein>
    <recommendedName>
        <fullName evidence="14">Myosin-2</fullName>
    </recommendedName>
</protein>
<evidence type="ECO:0000259" key="11">
    <source>
        <dbReference type="PROSITE" id="PS51126"/>
    </source>
</evidence>
<dbReference type="SMART" id="SM00015">
    <property type="entry name" value="IQ"/>
    <property type="match status" value="5"/>
</dbReference>
<dbReference type="SMART" id="SM00242">
    <property type="entry name" value="MYSc"/>
    <property type="match status" value="1"/>
</dbReference>
<evidence type="ECO:0000256" key="8">
    <source>
        <dbReference type="PROSITE-ProRule" id="PRU00782"/>
    </source>
</evidence>
<evidence type="ECO:0000256" key="2">
    <source>
        <dbReference type="ARBA" id="ARBA00022741"/>
    </source>
</evidence>
<feature type="region of interest" description="Actin-binding" evidence="8">
    <location>
        <begin position="661"/>
        <end position="683"/>
    </location>
</feature>
<dbReference type="FunFam" id="1.10.10.820:FF:000001">
    <property type="entry name" value="Myosin heavy chain"/>
    <property type="match status" value="1"/>
</dbReference>
<comment type="similarity">
    <text evidence="1 8">Belongs to the TRAFAC class myosin-kinesin ATPase superfamily. Myosin family.</text>
</comment>
<feature type="domain" description="Myosin motor" evidence="12">
    <location>
        <begin position="88"/>
        <end position="785"/>
    </location>
</feature>
<reference evidence="13" key="1">
    <citation type="journal article" date="2014" name="Genome Announc.">
        <title>De novo whole-genome sequence and genome annotation of Lichtheimia ramosa.</title>
        <authorList>
            <person name="Linde J."/>
            <person name="Schwartze V."/>
            <person name="Binder U."/>
            <person name="Lass-Florl C."/>
            <person name="Voigt K."/>
            <person name="Horn F."/>
        </authorList>
    </citation>
    <scope>NUCLEOTIDE SEQUENCE</scope>
    <source>
        <strain evidence="13">JMRC FSU:6197</strain>
    </source>
</reference>
<dbReference type="PROSITE" id="PS51126">
    <property type="entry name" value="DILUTE"/>
    <property type="match status" value="1"/>
</dbReference>
<sequence>MASATLSDHVAQALDVYTKGTKAWFEDDQDAWVSASVVSKEVTDTSVKIIFQNDQDETREHVYESTIQKLEKSQGSDLPPLRNPPKMENTDDLTNLSYLNEPAVLNTIRTRYSQRNIYTYSGIVLIATNPFARVPLYEPDIIQQYSGRRRGELDPHLFAIAEDAYRCMIREKTNQTIVVSGESGAGKTVSAKYIMRYFATADDQETAGKIAKDNAGGMTEVEEQILATNPIMEAFGNAKTTRNDNSSRFGKYIEIQFDKGSNIVGAKIRTYLLERSRLVFQPETERNYHIFYQLCAGIPVSERKEFELKDWTKFHYLNQSGTGTVPGVDDAEEFKLTKDSLDKVGISLQKQWQIFRLLAALLHIGNIEIGGRTDATLADDEPSLQIATRLLGIKASEFRKWIVKRQIVTRSDKIVKNLNPAQALVVRDSVAKYLYANLFDWLVDVVNESLSCNEEGAVQSFIGVLDIYGFEHFKKNSFEQFCINYANEKLQQQFNQHVFKLEQDEYVKEKIDWQFIDFSDNQGCIEMIEARMGILSLLDEESRLPSGSDQGFCDKLFANFSTPNYKNYFKKPRFSNSAFTVVHYAHEVQYEAEGFIEKNKDTVPDEHLTLLQSADSEFLVEMLQSATAAAAAVSAPAPASGPKRMNASKKPTLGSIFKHSLISLMETIGQTNVHYIRCIKPNEAKVSWVFDSNMVLAQLRACGVLETIRISCAGYPSRWTFEDFADRYYLLVSSEYWDPNKSPDIQKLCTVILDTSISDKDKYQIGLTKIFFRAGQLAYMEKKRADRWNECVILLQKNMRRFITRIHYMRTKDLAQRLQQVARQKVGKRKLELLRQERAVVVIQKYCRGFLARKQLQKKRDFILHLQAGANTDPKACRGMLARKSFGSFRENNAATQIQRLFRGWAARKRFLAQRQHIISVQTCVRRRLAQKMLISMRAEARSATHLKEVSYKLENKVVELTQTLTQSKDEKKALENQARQLESEVQSWKDKYEKLQSKLQVVEEQHGESKGAQAELDALKQAHETLQENYNSVVAKSEEQDKEIARLNAEVTRLKQQPPLKVSTTLDNKGRSADEPDVAELKNQIAALKAQLSQSYRNAPRRQGSLSSYARNLSPVAMSPTSARRGISPDRGISPRGASPRGRSPTGAMASFRRNSIAETKRQQQPGAGEAKVVYAEPEQMRPMSIDHINTLRDADVKGNPEEAMHTILRDEQVLENEILDGLIRSLKIIPPNPQNPPSHKEVVFPAHIIGLGLTQMWRLGYLAESERLIFTVMDTIQNYCMDFSGEDTIVPCAYWLSNTHELLSLVCSTEQELEREMQYNAVHGRRAVGWHDFEKLVSTVKFELQCLEDNLYHHWFMQLKQRVNKMIIPAIIEHQSLPGFIVSDTNRFFNKLLSGSNQPAFSMDDLLNFLNKIYRAMKFYEVDPLVMEQGLNELLKLIGATAFNDLIMRRNYNSWKRAMQVQYNITRLEEWCKGHGLTDSIVHLEHLMQAVKLFQLRKATPDDLSIIYEACWLLTPAQVQKLLQNYQVADYEEPLSNEILRNVASRVSSNDILLLDNVSLDESPYEVPEPKQHVVPDTYVPAYLKLKQVQRLMALIALTEQQRPYRQDSL</sequence>
<dbReference type="Pfam" id="PF00612">
    <property type="entry name" value="IQ"/>
    <property type="match status" value="2"/>
</dbReference>
<keyword evidence="4 9" id="KW-0175">Coiled coil</keyword>
<dbReference type="InterPro" id="IPR046943">
    <property type="entry name" value="Fungal_Myo2/2A_CBD"/>
</dbReference>
<dbReference type="Gene3D" id="1.20.5.4820">
    <property type="match status" value="1"/>
</dbReference>
<dbReference type="InterPro" id="IPR036961">
    <property type="entry name" value="Kinesin_motor_dom_sf"/>
</dbReference>
<keyword evidence="3 8" id="KW-0067">ATP-binding</keyword>
<feature type="coiled-coil region" evidence="9">
    <location>
        <begin position="958"/>
        <end position="1099"/>
    </location>
</feature>
<dbReference type="Gene3D" id="1.10.10.820">
    <property type="match status" value="1"/>
</dbReference>
<dbReference type="InterPro" id="IPR036103">
    <property type="entry name" value="MYSc_Myo5"/>
</dbReference>
<dbReference type="PRINTS" id="PR00193">
    <property type="entry name" value="MYOSINHEAVY"/>
</dbReference>
<accession>A0A077WN57</accession>
<evidence type="ECO:0008006" key="14">
    <source>
        <dbReference type="Google" id="ProtNLM"/>
    </source>
</evidence>
<gene>
    <name evidence="13" type="ORF">LRAMOSA09909</name>
</gene>
<dbReference type="GO" id="GO:0016459">
    <property type="term" value="C:myosin complex"/>
    <property type="evidence" value="ECO:0007669"/>
    <property type="project" value="UniProtKB-KW"/>
</dbReference>
<dbReference type="SMART" id="SM01132">
    <property type="entry name" value="DIL"/>
    <property type="match status" value="1"/>
</dbReference>
<dbReference type="CDD" id="cd23767">
    <property type="entry name" value="IQCD"/>
    <property type="match status" value="2"/>
</dbReference>
<evidence type="ECO:0000313" key="13">
    <source>
        <dbReference type="EMBL" id="CDS08548.1"/>
    </source>
</evidence>
<dbReference type="PROSITE" id="PS51456">
    <property type="entry name" value="MYOSIN_MOTOR"/>
    <property type="match status" value="1"/>
</dbReference>
<organism evidence="13">
    <name type="scientific">Lichtheimia ramosa</name>
    <dbReference type="NCBI Taxonomy" id="688394"/>
    <lineage>
        <taxon>Eukaryota</taxon>
        <taxon>Fungi</taxon>
        <taxon>Fungi incertae sedis</taxon>
        <taxon>Mucoromycota</taxon>
        <taxon>Mucoromycotina</taxon>
        <taxon>Mucoromycetes</taxon>
        <taxon>Mucorales</taxon>
        <taxon>Lichtheimiaceae</taxon>
        <taxon>Lichtheimia</taxon>
    </lineage>
</organism>
<evidence type="ECO:0000256" key="4">
    <source>
        <dbReference type="ARBA" id="ARBA00023054"/>
    </source>
</evidence>
<dbReference type="CDD" id="cd01380">
    <property type="entry name" value="MYSc_Myo5"/>
    <property type="match status" value="1"/>
</dbReference>
<keyword evidence="5 8" id="KW-0518">Myosin</keyword>
<evidence type="ECO:0000256" key="5">
    <source>
        <dbReference type="ARBA" id="ARBA00023123"/>
    </source>
</evidence>
<evidence type="ECO:0000256" key="7">
    <source>
        <dbReference type="ARBA" id="ARBA00023203"/>
    </source>
</evidence>
<keyword evidence="2 8" id="KW-0547">Nucleotide-binding</keyword>
<keyword evidence="7 8" id="KW-0009">Actin-binding</keyword>
<dbReference type="Gene3D" id="1.20.58.530">
    <property type="match status" value="1"/>
</dbReference>
<dbReference type="PANTHER" id="PTHR13140">
    <property type="entry name" value="MYOSIN"/>
    <property type="match status" value="1"/>
</dbReference>